<evidence type="ECO:0000313" key="2">
    <source>
        <dbReference type="Proteomes" id="UP000649604"/>
    </source>
</evidence>
<dbReference type="AlphaFoldDB" id="A0A9D5JTG5"/>
<protein>
    <submittedName>
        <fullName evidence="1">Uncharacterized protein</fullName>
    </submittedName>
</protein>
<accession>A0A9D5JTG5</accession>
<dbReference type="EMBL" id="WJJP01000155">
    <property type="protein sequence ID" value="MBD3323903.1"/>
    <property type="molecule type" value="Genomic_DNA"/>
</dbReference>
<organism evidence="1 2">
    <name type="scientific">candidate division KSB3 bacterium</name>
    <dbReference type="NCBI Taxonomy" id="2044937"/>
    <lineage>
        <taxon>Bacteria</taxon>
        <taxon>candidate division KSB3</taxon>
    </lineage>
</organism>
<evidence type="ECO:0000313" key="1">
    <source>
        <dbReference type="EMBL" id="MBD3323903.1"/>
    </source>
</evidence>
<dbReference type="Proteomes" id="UP000649604">
    <property type="component" value="Unassembled WGS sequence"/>
</dbReference>
<proteinExistence type="predicted"/>
<feature type="non-terminal residue" evidence="1">
    <location>
        <position position="124"/>
    </location>
</feature>
<name>A0A9D5JTG5_9BACT</name>
<sequence>METMKWRRRKRLNALMLIVVVGLLCTVPIPAKAGQEIAFKETFTDNRHHWWEGQTDEVRKEIRNGKYLFAHKRTRGRWFARREIEFNHHNDFQIETSIKKIAGTDNWGYGIIWGGSKASDSYYF</sequence>
<gene>
    <name evidence="1" type="ORF">GF339_04920</name>
</gene>
<reference evidence="1" key="1">
    <citation type="submission" date="2019-11" db="EMBL/GenBank/DDBJ databases">
        <title>Microbial mats filling the niche in hypersaline microbial mats.</title>
        <authorList>
            <person name="Wong H.L."/>
            <person name="Macleod F.I."/>
            <person name="White R.A. III"/>
            <person name="Burns B.P."/>
        </authorList>
    </citation>
    <scope>NUCLEOTIDE SEQUENCE</scope>
    <source>
        <strain evidence="1">Rbin_158</strain>
    </source>
</reference>
<comment type="caution">
    <text evidence="1">The sequence shown here is derived from an EMBL/GenBank/DDBJ whole genome shotgun (WGS) entry which is preliminary data.</text>
</comment>